<name>A0A0A7E862_PINTE</name>
<evidence type="ECO:0000256" key="7">
    <source>
        <dbReference type="ARBA" id="ARBA00022989"/>
    </source>
</evidence>
<dbReference type="InterPro" id="IPR035952">
    <property type="entry name" value="Rhomboid-like_sf"/>
</dbReference>
<protein>
    <submittedName>
        <fullName evidence="12">Rhomboid protein Pintu_PARL</fullName>
    </submittedName>
</protein>
<evidence type="ECO:0000256" key="3">
    <source>
        <dbReference type="ARBA" id="ARBA00022670"/>
    </source>
</evidence>
<dbReference type="InterPro" id="IPR022764">
    <property type="entry name" value="Peptidase_S54_rhomboid_dom"/>
</dbReference>
<organism evidence="12">
    <name type="scientific">Pinellia ternata</name>
    <name type="common">Crow-dipper</name>
    <name type="synonym">Arum ternatum</name>
    <dbReference type="NCBI Taxonomy" id="199225"/>
    <lineage>
        <taxon>Eukaryota</taxon>
        <taxon>Viridiplantae</taxon>
        <taxon>Streptophyta</taxon>
        <taxon>Embryophyta</taxon>
        <taxon>Tracheophyta</taxon>
        <taxon>Spermatophyta</taxon>
        <taxon>Magnoliopsida</taxon>
        <taxon>Liliopsida</taxon>
        <taxon>Araceae</taxon>
        <taxon>Aroideae</taxon>
        <taxon>Arisaemateae</taxon>
        <taxon>Pinellia</taxon>
    </lineage>
</organism>
<keyword evidence="8 10" id="KW-0472">Membrane</keyword>
<feature type="transmembrane region" description="Helical" evidence="10">
    <location>
        <begin position="150"/>
        <end position="169"/>
    </location>
</feature>
<proteinExistence type="evidence at transcript level"/>
<accession>A0A0A7E862</accession>
<evidence type="ECO:0000256" key="8">
    <source>
        <dbReference type="ARBA" id="ARBA00023136"/>
    </source>
</evidence>
<keyword evidence="5" id="KW-0378">Hydrolase</keyword>
<evidence type="ECO:0000259" key="11">
    <source>
        <dbReference type="Pfam" id="PF01694"/>
    </source>
</evidence>
<feature type="transmembrane region" description="Helical" evidence="10">
    <location>
        <begin position="228"/>
        <end position="246"/>
    </location>
</feature>
<dbReference type="GO" id="GO:0004252">
    <property type="term" value="F:serine-type endopeptidase activity"/>
    <property type="evidence" value="ECO:0007669"/>
    <property type="project" value="InterPro"/>
</dbReference>
<keyword evidence="4 10" id="KW-0812">Transmembrane</keyword>
<dbReference type="PANTHER" id="PTHR43731">
    <property type="entry name" value="RHOMBOID PROTEASE"/>
    <property type="match status" value="1"/>
</dbReference>
<keyword evidence="7 10" id="KW-1133">Transmembrane helix</keyword>
<evidence type="ECO:0000256" key="1">
    <source>
        <dbReference type="ARBA" id="ARBA00004141"/>
    </source>
</evidence>
<comment type="subcellular location">
    <subcellularLocation>
        <location evidence="1">Membrane</location>
        <topology evidence="1">Multi-pass membrane protein</topology>
    </subcellularLocation>
</comment>
<evidence type="ECO:0000256" key="4">
    <source>
        <dbReference type="ARBA" id="ARBA00022692"/>
    </source>
</evidence>
<dbReference type="Gene3D" id="1.20.1540.10">
    <property type="entry name" value="Rhomboid-like"/>
    <property type="match status" value="1"/>
</dbReference>
<dbReference type="InterPro" id="IPR050925">
    <property type="entry name" value="Rhomboid_protease_S54"/>
</dbReference>
<dbReference type="PANTHER" id="PTHR43731:SF14">
    <property type="entry name" value="PRESENILIN-ASSOCIATED RHOMBOID-LIKE PROTEIN, MITOCHONDRIAL"/>
    <property type="match status" value="1"/>
</dbReference>
<comment type="similarity">
    <text evidence="2">Belongs to the peptidase S54 family.</text>
</comment>
<evidence type="ECO:0000256" key="6">
    <source>
        <dbReference type="ARBA" id="ARBA00022946"/>
    </source>
</evidence>
<reference evidence="12" key="1">
    <citation type="journal article" date="2014" name="New Phytol.">
        <title>Differential evolution of members of the rhomboid gene family with conservative and divergent patterns.</title>
        <authorList>
            <person name="Li Q."/>
            <person name="Zhang N."/>
            <person name="Zhang L."/>
            <person name="Ma H."/>
        </authorList>
    </citation>
    <scope>NUCLEOTIDE SEQUENCE</scope>
</reference>
<keyword evidence="6" id="KW-0809">Transit peptide</keyword>
<feature type="region of interest" description="Disordered" evidence="9">
    <location>
        <begin position="12"/>
        <end position="51"/>
    </location>
</feature>
<evidence type="ECO:0000313" key="12">
    <source>
        <dbReference type="EMBL" id="AIY60780.1"/>
    </source>
</evidence>
<evidence type="ECO:0000256" key="5">
    <source>
        <dbReference type="ARBA" id="ARBA00022801"/>
    </source>
</evidence>
<evidence type="ECO:0000256" key="10">
    <source>
        <dbReference type="SAM" id="Phobius"/>
    </source>
</evidence>
<evidence type="ECO:0000256" key="9">
    <source>
        <dbReference type="SAM" id="MobiDB-lite"/>
    </source>
</evidence>
<dbReference type="FunFam" id="1.20.1540.10:FF:000018">
    <property type="entry name" value="RHOMBOID-like protein 12, mitochondrial"/>
    <property type="match status" value="1"/>
</dbReference>
<dbReference type="AlphaFoldDB" id="A0A0A7E862"/>
<evidence type="ECO:0000256" key="2">
    <source>
        <dbReference type="ARBA" id="ARBA00009045"/>
    </source>
</evidence>
<feature type="domain" description="Peptidase S54 rhomboid" evidence="11">
    <location>
        <begin position="188"/>
        <end position="337"/>
    </location>
</feature>
<dbReference type="GO" id="GO:0006508">
    <property type="term" value="P:proteolysis"/>
    <property type="evidence" value="ECO:0007669"/>
    <property type="project" value="UniProtKB-KW"/>
</dbReference>
<feature type="transmembrane region" description="Helical" evidence="10">
    <location>
        <begin position="266"/>
        <end position="284"/>
    </location>
</feature>
<dbReference type="GO" id="GO:0016020">
    <property type="term" value="C:membrane"/>
    <property type="evidence" value="ECO:0007669"/>
    <property type="project" value="UniProtKB-SubCell"/>
</dbReference>
<keyword evidence="3" id="KW-0645">Protease</keyword>
<dbReference type="SUPFAM" id="SSF144091">
    <property type="entry name" value="Rhomboid-like"/>
    <property type="match status" value="1"/>
</dbReference>
<sequence length="346" mass="37858">MRGLLGLLARSTSARPGRGLPRGPCSPSGGHHRLFVSSPSPTAPRSHPDVPTAGGLSFGRLFRSWRPHRDSAGSGLLGVLPARRGALPSCWERKLMVVCGAVRSAVRSGALVDRGFSWMTFSLQKRGGFRVDNYYRRWNFWTSWMPTADGVIIGLIGVNVAVFVLWKVANPRFMMENFTISLDNFKSGHLHTLITSAFSHIAGDHLLINMFGFYFFGTNIGRLFGPKFLLKLYMAGAVSGSIFYLLHNAAVASSKGMNSAFHSREYALGASAAVNAILLLDVFLFPKNIIYLNFFIPVPAALLGAIIIGSDLWRIKRGDERVSGSAHLGGALVAALVWARIKKRWI</sequence>
<feature type="transmembrane region" description="Helical" evidence="10">
    <location>
        <begin position="290"/>
        <end position="310"/>
    </location>
</feature>
<dbReference type="Pfam" id="PF01694">
    <property type="entry name" value="Rhomboid"/>
    <property type="match status" value="1"/>
</dbReference>
<feature type="transmembrane region" description="Helical" evidence="10">
    <location>
        <begin position="322"/>
        <end position="341"/>
    </location>
</feature>
<dbReference type="EMBL" id="KM823916">
    <property type="protein sequence ID" value="AIY60780.1"/>
    <property type="molecule type" value="mRNA"/>
</dbReference>
<feature type="transmembrane region" description="Helical" evidence="10">
    <location>
        <begin position="190"/>
        <end position="216"/>
    </location>
</feature>